<feature type="domain" description="DUF4142" evidence="2">
    <location>
        <begin position="44"/>
        <end position="171"/>
    </location>
</feature>
<name>A0ABT3W5P4_9PROT</name>
<sequence length="182" mass="19878">MKRHSILCIAFLAMGGCALFPPSAPRVPPLPKGPVTPPKLSVSDVAMLQKIESRAVYMKAMASLADTHSSDELVKGFARQMVQDYDKTHVAAQKLATNFNLALSDAQSAQDKNRLTRLGKLYGRPFDRNFLYNLIHSSTAKERAELKAVQKNGSTAEMKSLAGALVTLLEQCQVQGNGLIHR</sequence>
<keyword evidence="4" id="KW-1185">Reference proteome</keyword>
<dbReference type="EMBL" id="JANIDW010000001">
    <property type="protein sequence ID" value="MCX5614391.1"/>
    <property type="molecule type" value="Genomic_DNA"/>
</dbReference>
<dbReference type="Pfam" id="PF13628">
    <property type="entry name" value="DUF4142"/>
    <property type="match status" value="1"/>
</dbReference>
<dbReference type="PROSITE" id="PS51257">
    <property type="entry name" value="PROKAR_LIPOPROTEIN"/>
    <property type="match status" value="1"/>
</dbReference>
<dbReference type="Gene3D" id="1.20.1260.10">
    <property type="match status" value="1"/>
</dbReference>
<dbReference type="InterPro" id="IPR012347">
    <property type="entry name" value="Ferritin-like"/>
</dbReference>
<accession>A0ABT3W5P4</accession>
<evidence type="ECO:0000256" key="1">
    <source>
        <dbReference type="SAM" id="SignalP"/>
    </source>
</evidence>
<evidence type="ECO:0000259" key="2">
    <source>
        <dbReference type="Pfam" id="PF13628"/>
    </source>
</evidence>
<dbReference type="Proteomes" id="UP001165648">
    <property type="component" value="Unassembled WGS sequence"/>
</dbReference>
<evidence type="ECO:0000313" key="3">
    <source>
        <dbReference type="EMBL" id="MCX5614391.1"/>
    </source>
</evidence>
<gene>
    <name evidence="3" type="ORF">NQF64_03925</name>
</gene>
<organism evidence="3 4">
    <name type="scientific">Bombella saccharophila</name>
    <dbReference type="NCBI Taxonomy" id="2967338"/>
    <lineage>
        <taxon>Bacteria</taxon>
        <taxon>Pseudomonadati</taxon>
        <taxon>Pseudomonadota</taxon>
        <taxon>Alphaproteobacteria</taxon>
        <taxon>Acetobacterales</taxon>
        <taxon>Acetobacteraceae</taxon>
        <taxon>Bombella</taxon>
    </lineage>
</organism>
<comment type="caution">
    <text evidence="3">The sequence shown here is derived from an EMBL/GenBank/DDBJ whole genome shotgun (WGS) entry which is preliminary data.</text>
</comment>
<feature type="chain" id="PRO_5046078874" evidence="1">
    <location>
        <begin position="21"/>
        <end position="182"/>
    </location>
</feature>
<keyword evidence="1" id="KW-0732">Signal</keyword>
<proteinExistence type="predicted"/>
<dbReference type="RefSeq" id="WP_266106506.1">
    <property type="nucleotide sequence ID" value="NZ_JANIDW010000001.1"/>
</dbReference>
<protein>
    <submittedName>
        <fullName evidence="3">DUF4142 domain-containing protein</fullName>
    </submittedName>
</protein>
<evidence type="ECO:0000313" key="4">
    <source>
        <dbReference type="Proteomes" id="UP001165648"/>
    </source>
</evidence>
<reference evidence="3 4" key="1">
    <citation type="submission" date="2022-07" db="EMBL/GenBank/DDBJ databases">
        <title>Bombella genomes.</title>
        <authorList>
            <person name="Harer L."/>
            <person name="Styblova S."/>
            <person name="Ehrmann M."/>
        </authorList>
    </citation>
    <scope>NUCLEOTIDE SEQUENCE [LARGE SCALE GENOMIC DNA]</scope>
    <source>
        <strain evidence="3 4">TMW 2.2558</strain>
    </source>
</reference>
<feature type="signal peptide" evidence="1">
    <location>
        <begin position="1"/>
        <end position="20"/>
    </location>
</feature>
<dbReference type="InterPro" id="IPR025419">
    <property type="entry name" value="DUF4142"/>
</dbReference>